<dbReference type="PROSITE" id="PS50280">
    <property type="entry name" value="SET"/>
    <property type="match status" value="1"/>
</dbReference>
<dbReference type="Gene3D" id="2.170.270.10">
    <property type="entry name" value="SET domain"/>
    <property type="match status" value="1"/>
</dbReference>
<dbReference type="PANTHER" id="PTHR46455">
    <property type="entry name" value="SET AND MYND DOMAIN CONTAINING, ARTHROPOD-SPECIFIC, MEMBER 4, ISOFORM A"/>
    <property type="match status" value="1"/>
</dbReference>
<feature type="compositionally biased region" description="Acidic residues" evidence="1">
    <location>
        <begin position="25"/>
        <end position="68"/>
    </location>
</feature>
<reference evidence="3" key="1">
    <citation type="submission" date="2013-12" db="EMBL/GenBank/DDBJ databases">
        <authorList>
            <person name="Omoto C.K."/>
            <person name="Sibley D."/>
            <person name="Venepally P."/>
            <person name="Hadjithomas M."/>
            <person name="Karamycheva S."/>
            <person name="Brunk B."/>
            <person name="Roos D."/>
            <person name="Caler E."/>
            <person name="Lorenzi H."/>
        </authorList>
    </citation>
    <scope>NUCLEOTIDE SEQUENCE</scope>
</reference>
<feature type="domain" description="SET" evidence="2">
    <location>
        <begin position="84"/>
        <end position="264"/>
    </location>
</feature>
<dbReference type="Gene3D" id="1.25.40.10">
    <property type="entry name" value="Tetratricopeptide repeat domain"/>
    <property type="match status" value="1"/>
</dbReference>
<feature type="region of interest" description="Disordered" evidence="1">
    <location>
        <begin position="1"/>
        <end position="75"/>
    </location>
</feature>
<dbReference type="eggNOG" id="ENOG502SBR1">
    <property type="taxonomic scope" value="Eukaryota"/>
</dbReference>
<protein>
    <submittedName>
        <fullName evidence="3">SET domain protein</fullName>
    </submittedName>
</protein>
<dbReference type="InterPro" id="IPR011990">
    <property type="entry name" value="TPR-like_helical_dom_sf"/>
</dbReference>
<comment type="caution">
    <text evidence="3">The sequence shown here is derived from an EMBL/GenBank/DDBJ whole genome shotgun (WGS) entry which is preliminary data.</text>
</comment>
<dbReference type="CDD" id="cd20071">
    <property type="entry name" value="SET_SMYD"/>
    <property type="match status" value="1"/>
</dbReference>
<organism evidence="3 4">
    <name type="scientific">Gregarina niphandrodes</name>
    <name type="common">Septate eugregarine</name>
    <dbReference type="NCBI Taxonomy" id="110365"/>
    <lineage>
        <taxon>Eukaryota</taxon>
        <taxon>Sar</taxon>
        <taxon>Alveolata</taxon>
        <taxon>Apicomplexa</taxon>
        <taxon>Conoidasida</taxon>
        <taxon>Gregarinasina</taxon>
        <taxon>Eugregarinorida</taxon>
        <taxon>Gregarinidae</taxon>
        <taxon>Gregarina</taxon>
    </lineage>
</organism>
<gene>
    <name evidence="3" type="ORF">GNI_081020</name>
</gene>
<dbReference type="PANTHER" id="PTHR46455:SF5">
    <property type="entry name" value="SET AND MYND DOMAIN CONTAINING, ARTHROPOD-SPECIFIC, MEMBER 4, ISOFORM A"/>
    <property type="match status" value="1"/>
</dbReference>
<keyword evidence="4" id="KW-1185">Reference proteome</keyword>
<dbReference type="SUPFAM" id="SSF82199">
    <property type="entry name" value="SET domain"/>
    <property type="match status" value="1"/>
</dbReference>
<feature type="compositionally biased region" description="Basic and acidic residues" evidence="1">
    <location>
        <begin position="14"/>
        <end position="24"/>
    </location>
</feature>
<dbReference type="Proteomes" id="UP000019763">
    <property type="component" value="Unassembled WGS sequence"/>
</dbReference>
<dbReference type="AlphaFoldDB" id="A0A023B6A5"/>
<proteinExistence type="predicted"/>
<dbReference type="VEuPathDB" id="CryptoDB:GNI_081020"/>
<dbReference type="GeneID" id="22912935"/>
<evidence type="ECO:0000256" key="1">
    <source>
        <dbReference type="SAM" id="MobiDB-lite"/>
    </source>
</evidence>
<dbReference type="Pfam" id="PF00856">
    <property type="entry name" value="SET"/>
    <property type="match status" value="1"/>
</dbReference>
<dbReference type="RefSeq" id="XP_011134013.1">
    <property type="nucleotide sequence ID" value="XM_011135711.1"/>
</dbReference>
<evidence type="ECO:0000313" key="3">
    <source>
        <dbReference type="EMBL" id="EZG66172.1"/>
    </source>
</evidence>
<dbReference type="OrthoDB" id="194358at2759"/>
<dbReference type="InterPro" id="IPR046341">
    <property type="entry name" value="SET_dom_sf"/>
</dbReference>
<evidence type="ECO:0000313" key="4">
    <source>
        <dbReference type="Proteomes" id="UP000019763"/>
    </source>
</evidence>
<dbReference type="OMA" id="VYDENVY"/>
<sequence length="491" mass="56207">MPTADRSYLNQELDSYKNRYQYEKEVDEEPEEEEEEEDYYGAAEEEDDEDDDDDADEANVDDDDDEEYSSGSHLMPYTLDQIDQRVFIQRVEGKGRCLFARVALKPGDIIFVENPVLAATPKTDPDLWEELARINEEEALSLPPVWHLGAVTSLRKLDLSQQRVIQDKFVPDPEQAPSRDVIRILSATGLALDPMKYERALNAWRFNGFGHHAEDDGLILYNRISNMAHSCEASATWHYADEDAFVLRARRHLAPGDEITISYINDDDLYKPVHIRRVKLSSWQFTCQCRRCTHSTDTCRGFLCPDCAAGTIFLKTDVSGEDEYYTTASTCTVCHHDFDEEEIRRYEELEASYVSRLDDTSKDNLLDAENVYQEAARVFTQHHVMYELDTILYYGYLQANNIPGAENHMKNRIEFLSRASPKVSLTLAGLWEELGDLLSKHIEGQTAISGYHKNKITRCYENAFNSLIVLCGADHEYTIAAHVSLDPMLLC</sequence>
<accession>A0A023B6A5</accession>
<dbReference type="InterPro" id="IPR001214">
    <property type="entry name" value="SET_dom"/>
</dbReference>
<dbReference type="InterPro" id="IPR053010">
    <property type="entry name" value="SET_SmydA-8"/>
</dbReference>
<dbReference type="EMBL" id="AFNH02000607">
    <property type="protein sequence ID" value="EZG66172.1"/>
    <property type="molecule type" value="Genomic_DNA"/>
</dbReference>
<dbReference type="SMART" id="SM00317">
    <property type="entry name" value="SET"/>
    <property type="match status" value="1"/>
</dbReference>
<name>A0A023B6A5_GRENI</name>
<evidence type="ECO:0000259" key="2">
    <source>
        <dbReference type="PROSITE" id="PS50280"/>
    </source>
</evidence>